<dbReference type="Gene3D" id="3.40.50.2300">
    <property type="match status" value="1"/>
</dbReference>
<evidence type="ECO:0000259" key="6">
    <source>
        <dbReference type="PROSITE" id="PS50045"/>
    </source>
</evidence>
<feature type="modified residue" description="4-aspartylphosphate" evidence="5">
    <location>
        <position position="84"/>
    </location>
</feature>
<dbReference type="PROSITE" id="PS00688">
    <property type="entry name" value="SIGMA54_INTERACT_3"/>
    <property type="match status" value="1"/>
</dbReference>
<dbReference type="PROSITE" id="PS00675">
    <property type="entry name" value="SIGMA54_INTERACT_1"/>
    <property type="match status" value="1"/>
</dbReference>
<keyword evidence="1" id="KW-0547">Nucleotide-binding</keyword>
<dbReference type="PROSITE" id="PS50110">
    <property type="entry name" value="RESPONSE_REGULATORY"/>
    <property type="match status" value="1"/>
</dbReference>
<dbReference type="PRINTS" id="PR01590">
    <property type="entry name" value="HTHFIS"/>
</dbReference>
<evidence type="ECO:0000256" key="5">
    <source>
        <dbReference type="PROSITE-ProRule" id="PRU00169"/>
    </source>
</evidence>
<dbReference type="InterPro" id="IPR025662">
    <property type="entry name" value="Sigma_54_int_dom_ATP-bd_1"/>
</dbReference>
<name>A0ABY9WQH2_9BACT</name>
<reference evidence="8 9" key="1">
    <citation type="submission" date="2019-08" db="EMBL/GenBank/DDBJ databases">
        <title>Archangium and Cystobacter genomes.</title>
        <authorList>
            <person name="Chen I.-C.K."/>
            <person name="Wielgoss S."/>
        </authorList>
    </citation>
    <scope>NUCLEOTIDE SEQUENCE [LARGE SCALE GENOMIC DNA]</scope>
    <source>
        <strain evidence="8 9">Cbm 6</strain>
    </source>
</reference>
<dbReference type="Gene3D" id="3.40.50.300">
    <property type="entry name" value="P-loop containing nucleotide triphosphate hydrolases"/>
    <property type="match status" value="1"/>
</dbReference>
<dbReference type="CDD" id="cd00009">
    <property type="entry name" value="AAA"/>
    <property type="match status" value="1"/>
</dbReference>
<proteinExistence type="predicted"/>
<gene>
    <name evidence="8" type="ORF">F0U60_13315</name>
</gene>
<dbReference type="PROSITE" id="PS50045">
    <property type="entry name" value="SIGMA54_INTERACT_4"/>
    <property type="match status" value="1"/>
</dbReference>
<dbReference type="InterPro" id="IPR025944">
    <property type="entry name" value="Sigma_54_int_dom_CS"/>
</dbReference>
<dbReference type="PANTHER" id="PTHR32071">
    <property type="entry name" value="TRANSCRIPTIONAL REGULATORY PROTEIN"/>
    <property type="match status" value="1"/>
</dbReference>
<keyword evidence="2" id="KW-0067">ATP-binding</keyword>
<dbReference type="InterPro" id="IPR002078">
    <property type="entry name" value="Sigma_54_int"/>
</dbReference>
<evidence type="ECO:0000256" key="2">
    <source>
        <dbReference type="ARBA" id="ARBA00022840"/>
    </source>
</evidence>
<evidence type="ECO:0000313" key="9">
    <source>
        <dbReference type="Proteomes" id="UP001611383"/>
    </source>
</evidence>
<dbReference type="SUPFAM" id="SSF52172">
    <property type="entry name" value="CheY-like"/>
    <property type="match status" value="1"/>
</dbReference>
<evidence type="ECO:0000256" key="1">
    <source>
        <dbReference type="ARBA" id="ARBA00022741"/>
    </source>
</evidence>
<dbReference type="Gene3D" id="1.10.8.60">
    <property type="match status" value="1"/>
</dbReference>
<dbReference type="InterPro" id="IPR009057">
    <property type="entry name" value="Homeodomain-like_sf"/>
</dbReference>
<dbReference type="SUPFAM" id="SSF52540">
    <property type="entry name" value="P-loop containing nucleoside triphosphate hydrolases"/>
    <property type="match status" value="1"/>
</dbReference>
<dbReference type="Pfam" id="PF02954">
    <property type="entry name" value="HTH_8"/>
    <property type="match status" value="1"/>
</dbReference>
<dbReference type="EMBL" id="CP043494">
    <property type="protein sequence ID" value="WNG44966.1"/>
    <property type="molecule type" value="Genomic_DNA"/>
</dbReference>
<feature type="domain" description="Response regulatory" evidence="7">
    <location>
        <begin position="35"/>
        <end position="150"/>
    </location>
</feature>
<dbReference type="SMART" id="SM00382">
    <property type="entry name" value="AAA"/>
    <property type="match status" value="1"/>
</dbReference>
<dbReference type="Proteomes" id="UP001611383">
    <property type="component" value="Chromosome"/>
</dbReference>
<dbReference type="SUPFAM" id="SSF46689">
    <property type="entry name" value="Homeodomain-like"/>
    <property type="match status" value="1"/>
</dbReference>
<dbReference type="InterPro" id="IPR058031">
    <property type="entry name" value="AAA_lid_NorR"/>
</dbReference>
<dbReference type="InterPro" id="IPR027417">
    <property type="entry name" value="P-loop_NTPase"/>
</dbReference>
<dbReference type="Pfam" id="PF25601">
    <property type="entry name" value="AAA_lid_14"/>
    <property type="match status" value="1"/>
</dbReference>
<sequence length="497" mass="54217">MVATSECPPLRKRAPSSSSSCRCRVEGERESLVVHILVVDDELSMREFLEVLLTRAGYQVTCVDGVRAAKEILGSVRVDLVVTDMRLGASQSGMDVLRATRALPEPPEVIVITAFGTAASAVEAMREGAYDYIGKPFDNEELKLLVQKALEKRTLRRENESLREHLVPGAGVMGVGRSERMRAVWSLVEKVAPTRSTVLIHGESGTGKELIAKAIHLKSTRAGQPFLPVNCAALNEGVLESELFGHVKGAFTGATQERPGLLVHAGEGTVFLDEIGEVPLATQVKLLRVLQERKVKPVGSSAEIPFHARVVAATNRRLEAEVKAGRFREDLFYRLNVITLELPPLRERAGDIPLLAEHFLERQRKELGRPGLRFSPEALSVLAAYSFPGNVRQLENIVERAATLADGDVLTLASLPPTLRGESAQTVAESSTSDQVSLGAGFSLEHYLDDAERRHLVAALSQAGGVKTRAAELLGLTFRSFRYRMAKHGLSDRDDEA</sequence>
<dbReference type="InterPro" id="IPR011006">
    <property type="entry name" value="CheY-like_superfamily"/>
</dbReference>
<evidence type="ECO:0000313" key="8">
    <source>
        <dbReference type="EMBL" id="WNG44966.1"/>
    </source>
</evidence>
<keyword evidence="4" id="KW-0804">Transcription</keyword>
<evidence type="ECO:0000256" key="3">
    <source>
        <dbReference type="ARBA" id="ARBA00023015"/>
    </source>
</evidence>
<protein>
    <submittedName>
        <fullName evidence="8">Sigma-54-dependent Fis family transcriptional regulator</fullName>
    </submittedName>
</protein>
<dbReference type="InterPro" id="IPR002197">
    <property type="entry name" value="HTH_Fis"/>
</dbReference>
<feature type="domain" description="Sigma-54 factor interaction" evidence="6">
    <location>
        <begin position="174"/>
        <end position="403"/>
    </location>
</feature>
<dbReference type="Gene3D" id="1.10.10.60">
    <property type="entry name" value="Homeodomain-like"/>
    <property type="match status" value="1"/>
</dbReference>
<keyword evidence="9" id="KW-1185">Reference proteome</keyword>
<organism evidence="8 9">
    <name type="scientific">Archangium minus</name>
    <dbReference type="NCBI Taxonomy" id="83450"/>
    <lineage>
        <taxon>Bacteria</taxon>
        <taxon>Pseudomonadati</taxon>
        <taxon>Myxococcota</taxon>
        <taxon>Myxococcia</taxon>
        <taxon>Myxococcales</taxon>
        <taxon>Cystobacterineae</taxon>
        <taxon>Archangiaceae</taxon>
        <taxon>Archangium</taxon>
    </lineage>
</organism>
<keyword evidence="5" id="KW-0597">Phosphoprotein</keyword>
<dbReference type="Pfam" id="PF00158">
    <property type="entry name" value="Sigma54_activat"/>
    <property type="match status" value="1"/>
</dbReference>
<evidence type="ECO:0000256" key="4">
    <source>
        <dbReference type="ARBA" id="ARBA00023163"/>
    </source>
</evidence>
<accession>A0ABY9WQH2</accession>
<dbReference type="InterPro" id="IPR001789">
    <property type="entry name" value="Sig_transdc_resp-reg_receiver"/>
</dbReference>
<dbReference type="SMART" id="SM00448">
    <property type="entry name" value="REC"/>
    <property type="match status" value="1"/>
</dbReference>
<keyword evidence="3" id="KW-0805">Transcription regulation</keyword>
<dbReference type="PANTHER" id="PTHR32071:SF113">
    <property type="entry name" value="ALGINATE BIOSYNTHESIS TRANSCRIPTIONAL REGULATORY PROTEIN ALGB"/>
    <property type="match status" value="1"/>
</dbReference>
<dbReference type="Pfam" id="PF00072">
    <property type="entry name" value="Response_reg"/>
    <property type="match status" value="1"/>
</dbReference>
<dbReference type="InterPro" id="IPR003593">
    <property type="entry name" value="AAA+_ATPase"/>
</dbReference>
<evidence type="ECO:0000259" key="7">
    <source>
        <dbReference type="PROSITE" id="PS50110"/>
    </source>
</evidence>